<evidence type="ECO:0000313" key="2">
    <source>
        <dbReference type="EnsemblPlants" id="PNT66875"/>
    </source>
</evidence>
<gene>
    <name evidence="1" type="ORF">BRADI_3g17922v3</name>
</gene>
<reference evidence="2" key="3">
    <citation type="submission" date="2018-08" db="UniProtKB">
        <authorList>
            <consortium name="EnsemblPlants"/>
        </authorList>
    </citation>
    <scope>IDENTIFICATION</scope>
    <source>
        <strain evidence="2">cv. Bd21</strain>
    </source>
</reference>
<evidence type="ECO:0000313" key="1">
    <source>
        <dbReference type="EMBL" id="PNT66875.1"/>
    </source>
</evidence>
<reference evidence="1 2" key="1">
    <citation type="journal article" date="2010" name="Nature">
        <title>Genome sequencing and analysis of the model grass Brachypodium distachyon.</title>
        <authorList>
            <consortium name="International Brachypodium Initiative"/>
        </authorList>
    </citation>
    <scope>NUCLEOTIDE SEQUENCE [LARGE SCALE GENOMIC DNA]</scope>
    <source>
        <strain evidence="1 2">Bd21</strain>
    </source>
</reference>
<dbReference type="AlphaFoldDB" id="A0A2K2CXW5"/>
<evidence type="ECO:0000313" key="3">
    <source>
        <dbReference type="Proteomes" id="UP000008810"/>
    </source>
</evidence>
<sequence>MHWIRSHGAPVDFSDRPAVRAVDRCGKERAPEKEILDLLGLELIEQDVYRGFENNCFLLLRSSRYHK</sequence>
<proteinExistence type="predicted"/>
<dbReference type="EnsemblPlants" id="PNT66875">
    <property type="protein sequence ID" value="PNT66875"/>
    <property type="gene ID" value="BRADI_3g17922v3"/>
</dbReference>
<name>A0A2K2CXW5_BRADI</name>
<dbReference type="Gramene" id="PNT66875">
    <property type="protein sequence ID" value="PNT66875"/>
    <property type="gene ID" value="BRADI_3g17922v3"/>
</dbReference>
<dbReference type="InParanoid" id="A0A2K2CXW5"/>
<dbReference type="EMBL" id="CM000882">
    <property type="protein sequence ID" value="PNT66875.1"/>
    <property type="molecule type" value="Genomic_DNA"/>
</dbReference>
<organism evidence="1">
    <name type="scientific">Brachypodium distachyon</name>
    <name type="common">Purple false brome</name>
    <name type="synonym">Trachynia distachya</name>
    <dbReference type="NCBI Taxonomy" id="15368"/>
    <lineage>
        <taxon>Eukaryota</taxon>
        <taxon>Viridiplantae</taxon>
        <taxon>Streptophyta</taxon>
        <taxon>Embryophyta</taxon>
        <taxon>Tracheophyta</taxon>
        <taxon>Spermatophyta</taxon>
        <taxon>Magnoliopsida</taxon>
        <taxon>Liliopsida</taxon>
        <taxon>Poales</taxon>
        <taxon>Poaceae</taxon>
        <taxon>BOP clade</taxon>
        <taxon>Pooideae</taxon>
        <taxon>Stipodae</taxon>
        <taxon>Brachypodieae</taxon>
        <taxon>Brachypodium</taxon>
    </lineage>
</organism>
<dbReference type="Proteomes" id="UP000008810">
    <property type="component" value="Chromosome 3"/>
</dbReference>
<protein>
    <submittedName>
        <fullName evidence="1 2">Uncharacterized protein</fullName>
    </submittedName>
</protein>
<reference evidence="1" key="2">
    <citation type="submission" date="2017-06" db="EMBL/GenBank/DDBJ databases">
        <title>WGS assembly of Brachypodium distachyon.</title>
        <authorList>
            <consortium name="The International Brachypodium Initiative"/>
            <person name="Lucas S."/>
            <person name="Harmon-Smith M."/>
            <person name="Lail K."/>
            <person name="Tice H."/>
            <person name="Grimwood J."/>
            <person name="Bruce D."/>
            <person name="Barry K."/>
            <person name="Shu S."/>
            <person name="Lindquist E."/>
            <person name="Wang M."/>
            <person name="Pitluck S."/>
            <person name="Vogel J.P."/>
            <person name="Garvin D.F."/>
            <person name="Mockler T.C."/>
            <person name="Schmutz J."/>
            <person name="Rokhsar D."/>
            <person name="Bevan M.W."/>
        </authorList>
    </citation>
    <scope>NUCLEOTIDE SEQUENCE</scope>
    <source>
        <strain evidence="1">Bd21</strain>
    </source>
</reference>
<accession>A0A2K2CXW5</accession>
<keyword evidence="3" id="KW-1185">Reference proteome</keyword>